<organism evidence="5 6">
    <name type="scientific">Novosphingobium umbonatum</name>
    <dbReference type="NCBI Taxonomy" id="1908524"/>
    <lineage>
        <taxon>Bacteria</taxon>
        <taxon>Pseudomonadati</taxon>
        <taxon>Pseudomonadota</taxon>
        <taxon>Alphaproteobacteria</taxon>
        <taxon>Sphingomonadales</taxon>
        <taxon>Sphingomonadaceae</taxon>
        <taxon>Novosphingobium</taxon>
    </lineage>
</organism>
<name>A0A3S2Y4P1_9SPHN</name>
<dbReference type="EMBL" id="SACO01000015">
    <property type="protein sequence ID" value="RVU03406.1"/>
    <property type="molecule type" value="Genomic_DNA"/>
</dbReference>
<gene>
    <name evidence="5" type="ORF">EOE18_15725</name>
</gene>
<dbReference type="Pfam" id="PF01420">
    <property type="entry name" value="Methylase_S"/>
    <property type="match status" value="2"/>
</dbReference>
<keyword evidence="5" id="KW-0255">Endonuclease</keyword>
<dbReference type="GO" id="GO:0003677">
    <property type="term" value="F:DNA binding"/>
    <property type="evidence" value="ECO:0007669"/>
    <property type="project" value="UniProtKB-KW"/>
</dbReference>
<dbReference type="SUPFAM" id="SSF116734">
    <property type="entry name" value="DNA methylase specificity domain"/>
    <property type="match status" value="2"/>
</dbReference>
<reference evidence="5 6" key="1">
    <citation type="submission" date="2019-01" db="EMBL/GenBank/DDBJ databases">
        <authorList>
            <person name="Chen W.-M."/>
        </authorList>
    </citation>
    <scope>NUCLEOTIDE SEQUENCE [LARGE SCALE GENOMIC DNA]</scope>
    <source>
        <strain evidence="5 6">FSY-9</strain>
    </source>
</reference>
<dbReference type="InterPro" id="IPR000055">
    <property type="entry name" value="Restrct_endonuc_typeI_TRD"/>
</dbReference>
<keyword evidence="3" id="KW-0238">DNA-binding</keyword>
<feature type="domain" description="Type I restriction modification DNA specificity" evidence="4">
    <location>
        <begin position="1"/>
        <end position="142"/>
    </location>
</feature>
<comment type="similarity">
    <text evidence="1">Belongs to the type-I restriction system S methylase family.</text>
</comment>
<accession>A0A3S2Y4P1</accession>
<comment type="caution">
    <text evidence="5">The sequence shown here is derived from an EMBL/GenBank/DDBJ whole genome shotgun (WGS) entry which is preliminary data.</text>
</comment>
<dbReference type="RefSeq" id="WP_127711261.1">
    <property type="nucleotide sequence ID" value="NZ_SACO01000015.1"/>
</dbReference>
<dbReference type="Proteomes" id="UP000282837">
    <property type="component" value="Unassembled WGS sequence"/>
</dbReference>
<dbReference type="PANTHER" id="PTHR30408">
    <property type="entry name" value="TYPE-1 RESTRICTION ENZYME ECOKI SPECIFICITY PROTEIN"/>
    <property type="match status" value="1"/>
</dbReference>
<dbReference type="GO" id="GO:0009307">
    <property type="term" value="P:DNA restriction-modification system"/>
    <property type="evidence" value="ECO:0007669"/>
    <property type="project" value="UniProtKB-KW"/>
</dbReference>
<dbReference type="InterPro" id="IPR052021">
    <property type="entry name" value="Type-I_RS_S_subunit"/>
</dbReference>
<dbReference type="CDD" id="cd17269">
    <property type="entry name" value="RMtype1_S_PluTORF4319P-TRD2-CR2_like"/>
    <property type="match status" value="1"/>
</dbReference>
<dbReference type="Gene3D" id="3.90.220.20">
    <property type="entry name" value="DNA methylase specificity domains"/>
    <property type="match status" value="2"/>
</dbReference>
<dbReference type="InterPro" id="IPR044946">
    <property type="entry name" value="Restrct_endonuc_typeI_TRD_sf"/>
</dbReference>
<evidence type="ECO:0000256" key="3">
    <source>
        <dbReference type="ARBA" id="ARBA00023125"/>
    </source>
</evidence>
<evidence type="ECO:0000313" key="6">
    <source>
        <dbReference type="Proteomes" id="UP000282837"/>
    </source>
</evidence>
<dbReference type="GO" id="GO:0004519">
    <property type="term" value="F:endonuclease activity"/>
    <property type="evidence" value="ECO:0007669"/>
    <property type="project" value="UniProtKB-KW"/>
</dbReference>
<dbReference type="PANTHER" id="PTHR30408:SF12">
    <property type="entry name" value="TYPE I RESTRICTION ENZYME MJAVIII SPECIFICITY SUBUNIT"/>
    <property type="match status" value="1"/>
</dbReference>
<feature type="domain" description="Type I restriction modification DNA specificity" evidence="4">
    <location>
        <begin position="196"/>
        <end position="338"/>
    </location>
</feature>
<dbReference type="OrthoDB" id="164285at2"/>
<evidence type="ECO:0000256" key="1">
    <source>
        <dbReference type="ARBA" id="ARBA00010923"/>
    </source>
</evidence>
<keyword evidence="5" id="KW-0540">Nuclease</keyword>
<protein>
    <submittedName>
        <fullName evidence="5">Restriction endonuclease subunit S</fullName>
    </submittedName>
</protein>
<sequence length="372" mass="41893">MKVVKLGELVSVQTGKLDANASSLDGEYPFFTCAREPLRISDWKYDLDAILVAGNGDLNVKHYNGRFDAYQRTYILSSKDQGLVDTRYLYHFMDTYLETLRAQSIGGIIKYIKLGMLTDAPIPLPPLAEQKRIAAILDQADGLRRKRQHSLDRLSALGQAIFHEMFGDPTSNEMRWPKIGIKDTGIKIADGNYSSKYPTKDDFVEQGVPFIRANNMKAGEISDEDMRYISPQKHAELKKGHLCEGDILLTTRGQIGNVSLVPRRHQNSNINAQIVLLRPDKKSITSEYLFGLFSTQSMKSALEGLQTGVALQQLPVGKLKEVEIIVPPMYSQQQYADKARSLTEMRIQSYTAMVSAEQLFQSLQHRAFRGEL</sequence>
<keyword evidence="5" id="KW-0378">Hydrolase</keyword>
<dbReference type="AlphaFoldDB" id="A0A3S2Y4P1"/>
<keyword evidence="6" id="KW-1185">Reference proteome</keyword>
<evidence type="ECO:0000259" key="4">
    <source>
        <dbReference type="Pfam" id="PF01420"/>
    </source>
</evidence>
<keyword evidence="2" id="KW-0680">Restriction system</keyword>
<proteinExistence type="inferred from homology"/>
<evidence type="ECO:0000313" key="5">
    <source>
        <dbReference type="EMBL" id="RVU03406.1"/>
    </source>
</evidence>
<evidence type="ECO:0000256" key="2">
    <source>
        <dbReference type="ARBA" id="ARBA00022747"/>
    </source>
</evidence>